<dbReference type="PANTHER" id="PTHR47506:SF1">
    <property type="entry name" value="HTH-TYPE TRANSCRIPTIONAL REGULATOR YJDC"/>
    <property type="match status" value="1"/>
</dbReference>
<evidence type="ECO:0000256" key="4">
    <source>
        <dbReference type="PROSITE-ProRule" id="PRU00335"/>
    </source>
</evidence>
<dbReference type="InterPro" id="IPR001647">
    <property type="entry name" value="HTH_TetR"/>
</dbReference>
<reference evidence="6 7" key="1">
    <citation type="submission" date="2020-04" db="EMBL/GenBank/DDBJ databases">
        <title>Molecular characterization of pseudomonads from Agaricus bisporus reveal novel blotch 2 pathogens in Western Europe.</title>
        <authorList>
            <person name="Taparia T."/>
            <person name="Krijger M."/>
            <person name="Haynes E."/>
            <person name="Elpinstone J.G."/>
            <person name="Noble R."/>
            <person name="Van Der Wolf J."/>
        </authorList>
    </citation>
    <scope>NUCLEOTIDE SEQUENCE [LARGE SCALE GENOMIC DNA]</scope>
    <source>
        <strain evidence="6 7">G9001</strain>
    </source>
</reference>
<evidence type="ECO:0000259" key="5">
    <source>
        <dbReference type="PROSITE" id="PS50977"/>
    </source>
</evidence>
<accession>A0A7Y7WWT3</accession>
<keyword evidence="1" id="KW-0805">Transcription regulation</keyword>
<dbReference type="InterPro" id="IPR009057">
    <property type="entry name" value="Homeodomain-like_sf"/>
</dbReference>
<dbReference type="PROSITE" id="PS01081">
    <property type="entry name" value="HTH_TETR_1"/>
    <property type="match status" value="1"/>
</dbReference>
<keyword evidence="2 4" id="KW-0238">DNA-binding</keyword>
<dbReference type="Proteomes" id="UP000522864">
    <property type="component" value="Unassembled WGS sequence"/>
</dbReference>
<dbReference type="GO" id="GO:0003677">
    <property type="term" value="F:DNA binding"/>
    <property type="evidence" value="ECO:0007669"/>
    <property type="project" value="UniProtKB-UniRule"/>
</dbReference>
<dbReference type="RefSeq" id="WP_177104026.1">
    <property type="nucleotide sequence ID" value="NZ_JACAQA010000034.1"/>
</dbReference>
<proteinExistence type="predicted"/>
<dbReference type="PANTHER" id="PTHR47506">
    <property type="entry name" value="TRANSCRIPTIONAL REGULATORY PROTEIN"/>
    <property type="match status" value="1"/>
</dbReference>
<evidence type="ECO:0000256" key="2">
    <source>
        <dbReference type="ARBA" id="ARBA00023125"/>
    </source>
</evidence>
<dbReference type="InterPro" id="IPR011075">
    <property type="entry name" value="TetR_C"/>
</dbReference>
<dbReference type="EMBL" id="JACAQA010000034">
    <property type="protein sequence ID" value="NWB88855.1"/>
    <property type="molecule type" value="Genomic_DNA"/>
</dbReference>
<evidence type="ECO:0000256" key="3">
    <source>
        <dbReference type="ARBA" id="ARBA00023163"/>
    </source>
</evidence>
<dbReference type="SUPFAM" id="SSF46689">
    <property type="entry name" value="Homeodomain-like"/>
    <property type="match status" value="1"/>
</dbReference>
<keyword evidence="3" id="KW-0804">Transcription</keyword>
<sequence length="193" mass="21395">MRPKEFDSDAIAEAAMRVFWLRGYSGASIQHLVEGTGLGRGSLYNAFGSKLGLYEFALRRYYQLTAPNISILSEEGSVRDIVRKLLMKIVSEELNDIESMGCMVANASLELARHDQDIANLVAQNFARMERALKELIKRGQEIGEISAEKNPGALARFFVSTIQGIRVLGKGSAKEERAERLEDIVDIAISTL</sequence>
<comment type="caution">
    <text evidence="6">The sequence shown here is derived from an EMBL/GenBank/DDBJ whole genome shotgun (WGS) entry which is preliminary data.</text>
</comment>
<dbReference type="InterPro" id="IPR023772">
    <property type="entry name" value="DNA-bd_HTH_TetR-type_CS"/>
</dbReference>
<dbReference type="InterPro" id="IPR036271">
    <property type="entry name" value="Tet_transcr_reg_TetR-rel_C_sf"/>
</dbReference>
<evidence type="ECO:0000313" key="6">
    <source>
        <dbReference type="EMBL" id="NWB88855.1"/>
    </source>
</evidence>
<dbReference type="PROSITE" id="PS50977">
    <property type="entry name" value="HTH_TETR_2"/>
    <property type="match status" value="1"/>
</dbReference>
<dbReference type="SUPFAM" id="SSF48498">
    <property type="entry name" value="Tetracyclin repressor-like, C-terminal domain"/>
    <property type="match status" value="1"/>
</dbReference>
<evidence type="ECO:0000313" key="7">
    <source>
        <dbReference type="Proteomes" id="UP000522864"/>
    </source>
</evidence>
<organism evidence="6 7">
    <name type="scientific">Pseudomonas gingeri</name>
    <dbReference type="NCBI Taxonomy" id="117681"/>
    <lineage>
        <taxon>Bacteria</taxon>
        <taxon>Pseudomonadati</taxon>
        <taxon>Pseudomonadota</taxon>
        <taxon>Gammaproteobacteria</taxon>
        <taxon>Pseudomonadales</taxon>
        <taxon>Pseudomonadaceae</taxon>
        <taxon>Pseudomonas</taxon>
    </lineage>
</organism>
<dbReference type="Pfam" id="PF00440">
    <property type="entry name" value="TetR_N"/>
    <property type="match status" value="1"/>
</dbReference>
<protein>
    <submittedName>
        <fullName evidence="6">TetR/AcrR family transcriptional regulator</fullName>
    </submittedName>
</protein>
<name>A0A7Y7WWT3_9PSED</name>
<evidence type="ECO:0000256" key="1">
    <source>
        <dbReference type="ARBA" id="ARBA00023015"/>
    </source>
</evidence>
<gene>
    <name evidence="6" type="ORF">HX830_28710</name>
</gene>
<dbReference type="AlphaFoldDB" id="A0A7Y7WWT3"/>
<dbReference type="Gene3D" id="1.10.10.60">
    <property type="entry name" value="Homeodomain-like"/>
    <property type="match status" value="1"/>
</dbReference>
<dbReference type="Pfam" id="PF16925">
    <property type="entry name" value="TetR_C_13"/>
    <property type="match status" value="1"/>
</dbReference>
<feature type="DNA-binding region" description="H-T-H motif" evidence="4">
    <location>
        <begin position="28"/>
        <end position="47"/>
    </location>
</feature>
<dbReference type="Gene3D" id="1.10.357.10">
    <property type="entry name" value="Tetracycline Repressor, domain 2"/>
    <property type="match status" value="1"/>
</dbReference>
<feature type="domain" description="HTH tetR-type" evidence="5">
    <location>
        <begin position="5"/>
        <end position="65"/>
    </location>
</feature>